<dbReference type="PIRSF" id="PIRSF000077">
    <property type="entry name" value="Thioredoxin"/>
    <property type="match status" value="1"/>
</dbReference>
<accession>K9EV41</accession>
<feature type="disulfide bond" description="Redox-active" evidence="10">
    <location>
        <begin position="28"/>
        <end position="31"/>
    </location>
</feature>
<dbReference type="InterPro" id="IPR036249">
    <property type="entry name" value="Thioredoxin-like_sf"/>
</dbReference>
<dbReference type="CDD" id="cd02947">
    <property type="entry name" value="TRX_family"/>
    <property type="match status" value="1"/>
</dbReference>
<dbReference type="AlphaFoldDB" id="K9EV41"/>
<dbReference type="InterPro" id="IPR013766">
    <property type="entry name" value="Thioredoxin_domain"/>
</dbReference>
<dbReference type="SUPFAM" id="SSF52833">
    <property type="entry name" value="Thioredoxin-like"/>
    <property type="match status" value="1"/>
</dbReference>
<dbReference type="PANTHER" id="PTHR45663:SF11">
    <property type="entry name" value="GEO12009P1"/>
    <property type="match status" value="1"/>
</dbReference>
<protein>
    <recommendedName>
        <fullName evidence="2 7">Thioredoxin</fullName>
    </recommendedName>
</protein>
<evidence type="ECO:0000313" key="13">
    <source>
        <dbReference type="Proteomes" id="UP000009875"/>
    </source>
</evidence>
<dbReference type="Pfam" id="PF00085">
    <property type="entry name" value="Thioredoxin"/>
    <property type="match status" value="1"/>
</dbReference>
<organism evidence="12 13">
    <name type="scientific">Alloiococcus otitis ATCC 51267</name>
    <dbReference type="NCBI Taxonomy" id="883081"/>
    <lineage>
        <taxon>Bacteria</taxon>
        <taxon>Bacillati</taxon>
        <taxon>Bacillota</taxon>
        <taxon>Bacilli</taxon>
        <taxon>Lactobacillales</taxon>
        <taxon>Carnobacteriaceae</taxon>
        <taxon>Alloiococcus</taxon>
    </lineage>
</organism>
<dbReference type="PRINTS" id="PR00421">
    <property type="entry name" value="THIOREDOXIN"/>
</dbReference>
<evidence type="ECO:0000256" key="6">
    <source>
        <dbReference type="ARBA" id="ARBA00023284"/>
    </source>
</evidence>
<evidence type="ECO:0000259" key="11">
    <source>
        <dbReference type="PROSITE" id="PS51352"/>
    </source>
</evidence>
<dbReference type="PROSITE" id="PS51352">
    <property type="entry name" value="THIOREDOXIN_2"/>
    <property type="match status" value="1"/>
</dbReference>
<dbReference type="NCBIfam" id="TIGR01068">
    <property type="entry name" value="thioredoxin"/>
    <property type="match status" value="1"/>
</dbReference>
<evidence type="ECO:0000256" key="5">
    <source>
        <dbReference type="ARBA" id="ARBA00023157"/>
    </source>
</evidence>
<dbReference type="EMBL" id="AGXA01000026">
    <property type="protein sequence ID" value="EKU93080.1"/>
    <property type="molecule type" value="Genomic_DNA"/>
</dbReference>
<dbReference type="PROSITE" id="PS00194">
    <property type="entry name" value="THIOREDOXIN_1"/>
    <property type="match status" value="1"/>
</dbReference>
<dbReference type="FunFam" id="3.40.30.10:FF:000001">
    <property type="entry name" value="Thioredoxin"/>
    <property type="match status" value="1"/>
</dbReference>
<dbReference type="STRING" id="883081.HMPREF9698_01207"/>
<evidence type="ECO:0000256" key="2">
    <source>
        <dbReference type="ARBA" id="ARBA00020570"/>
    </source>
</evidence>
<evidence type="ECO:0000256" key="7">
    <source>
        <dbReference type="NCBIfam" id="TIGR01068"/>
    </source>
</evidence>
<keyword evidence="3" id="KW-0813">Transport</keyword>
<evidence type="ECO:0000256" key="8">
    <source>
        <dbReference type="PIRNR" id="PIRNR000077"/>
    </source>
</evidence>
<keyword evidence="13" id="KW-1185">Reference proteome</keyword>
<dbReference type="PANTHER" id="PTHR45663">
    <property type="entry name" value="GEO12009P1"/>
    <property type="match status" value="1"/>
</dbReference>
<comment type="caution">
    <text evidence="12">The sequence shown here is derived from an EMBL/GenBank/DDBJ whole genome shotgun (WGS) entry which is preliminary data.</text>
</comment>
<dbReference type="OrthoDB" id="9790390at2"/>
<reference evidence="12 13" key="1">
    <citation type="submission" date="2012-09" db="EMBL/GenBank/DDBJ databases">
        <title>The Genome Sequence of Alloiococcus otitis ATCC 51267.</title>
        <authorList>
            <consortium name="The Broad Institute Genome Sequencing Platform"/>
            <person name="Earl A."/>
            <person name="Ward D."/>
            <person name="Feldgarden M."/>
            <person name="Gevers D."/>
            <person name="Huys G."/>
            <person name="Walker B."/>
            <person name="Young S.K."/>
            <person name="Zeng Q."/>
            <person name="Gargeya S."/>
            <person name="Fitzgerald M."/>
            <person name="Haas B."/>
            <person name="Abouelleil A."/>
            <person name="Alvarado L."/>
            <person name="Arachchi H.M."/>
            <person name="Berlin A.M."/>
            <person name="Chapman S.B."/>
            <person name="Goldberg J."/>
            <person name="Griggs A."/>
            <person name="Gujja S."/>
            <person name="Hansen M."/>
            <person name="Howarth C."/>
            <person name="Imamovic A."/>
            <person name="Larimer J."/>
            <person name="McCowen C."/>
            <person name="Montmayeur A."/>
            <person name="Murphy C."/>
            <person name="Neiman D."/>
            <person name="Pearson M."/>
            <person name="Priest M."/>
            <person name="Roberts A."/>
            <person name="Saif S."/>
            <person name="Shea T."/>
            <person name="Sisk P."/>
            <person name="Sykes S."/>
            <person name="Wortman J."/>
            <person name="Nusbaum C."/>
            <person name="Birren B."/>
        </authorList>
    </citation>
    <scope>NUCLEOTIDE SEQUENCE [LARGE SCALE GENOMIC DNA]</scope>
    <source>
        <strain evidence="12 13">ATCC 51267</strain>
    </source>
</reference>
<dbReference type="HOGENOM" id="CLU_090389_10_4_9"/>
<proteinExistence type="inferred from homology"/>
<dbReference type="Gene3D" id="3.40.30.10">
    <property type="entry name" value="Glutaredoxin"/>
    <property type="match status" value="1"/>
</dbReference>
<dbReference type="RefSeq" id="WP_003778753.1">
    <property type="nucleotide sequence ID" value="NZ_JH992961.1"/>
</dbReference>
<feature type="active site" description="Nucleophile" evidence="9">
    <location>
        <position position="28"/>
    </location>
</feature>
<feature type="domain" description="Thioredoxin" evidence="11">
    <location>
        <begin position="1"/>
        <end position="102"/>
    </location>
</feature>
<dbReference type="InterPro" id="IPR005746">
    <property type="entry name" value="Thioredoxin"/>
</dbReference>
<dbReference type="Proteomes" id="UP000009875">
    <property type="component" value="Unassembled WGS sequence"/>
</dbReference>
<dbReference type="GO" id="GO:0015035">
    <property type="term" value="F:protein-disulfide reductase activity"/>
    <property type="evidence" value="ECO:0007669"/>
    <property type="project" value="UniProtKB-UniRule"/>
</dbReference>
<name>K9EV41_9LACT</name>
<keyword evidence="4" id="KW-0249">Electron transport</keyword>
<evidence type="ECO:0000313" key="12">
    <source>
        <dbReference type="EMBL" id="EKU93080.1"/>
    </source>
</evidence>
<sequence length="102" mass="11479">MVKAVTDSDFKQATDSGLVLVDFWATWCGPCKMQSPVIEELEEEMSDVEFVKVDVDENQNTAQKFGIMSIPTLLIKKDGEVVDKLVGYHSKDQLIQVLEDLK</sequence>
<dbReference type="InterPro" id="IPR017937">
    <property type="entry name" value="Thioredoxin_CS"/>
</dbReference>
<evidence type="ECO:0000256" key="1">
    <source>
        <dbReference type="ARBA" id="ARBA00008987"/>
    </source>
</evidence>
<feature type="active site" description="Nucleophile" evidence="9">
    <location>
        <position position="31"/>
    </location>
</feature>
<keyword evidence="5 10" id="KW-1015">Disulfide bond</keyword>
<keyword evidence="6 10" id="KW-0676">Redox-active center</keyword>
<comment type="similarity">
    <text evidence="1 8">Belongs to the thioredoxin family.</text>
</comment>
<dbReference type="PATRIC" id="fig|883081.3.peg.1385"/>
<feature type="site" description="Contributes to redox potential value" evidence="9">
    <location>
        <position position="29"/>
    </location>
</feature>
<evidence type="ECO:0000256" key="10">
    <source>
        <dbReference type="PIRSR" id="PIRSR000077-4"/>
    </source>
</evidence>
<gene>
    <name evidence="12" type="ORF">HMPREF9698_01207</name>
</gene>
<dbReference type="eggNOG" id="COG3118">
    <property type="taxonomic scope" value="Bacteria"/>
</dbReference>
<feature type="site" description="Contributes to redox potential value" evidence="9">
    <location>
        <position position="30"/>
    </location>
</feature>
<evidence type="ECO:0000256" key="3">
    <source>
        <dbReference type="ARBA" id="ARBA00022448"/>
    </source>
</evidence>
<feature type="site" description="Deprotonates C-terminal active site Cys" evidence="9">
    <location>
        <position position="22"/>
    </location>
</feature>
<evidence type="ECO:0000256" key="9">
    <source>
        <dbReference type="PIRSR" id="PIRSR000077-1"/>
    </source>
</evidence>
<evidence type="ECO:0000256" key="4">
    <source>
        <dbReference type="ARBA" id="ARBA00022982"/>
    </source>
</evidence>
<dbReference type="GO" id="GO:0045454">
    <property type="term" value="P:cell redox homeostasis"/>
    <property type="evidence" value="ECO:0007669"/>
    <property type="project" value="TreeGrafter"/>
</dbReference>
<dbReference type="GO" id="GO:0005829">
    <property type="term" value="C:cytosol"/>
    <property type="evidence" value="ECO:0007669"/>
    <property type="project" value="TreeGrafter"/>
</dbReference>